<comment type="caution">
    <text evidence="1">The sequence shown here is derived from an EMBL/GenBank/DDBJ whole genome shotgun (WGS) entry which is preliminary data.</text>
</comment>
<dbReference type="Proteomes" id="UP001273589">
    <property type="component" value="Unassembled WGS sequence"/>
</dbReference>
<evidence type="ECO:0000313" key="1">
    <source>
        <dbReference type="EMBL" id="MDX3132129.1"/>
    </source>
</evidence>
<name>A0AAJ2PRQ3_9ACTN</name>
<dbReference type="RefSeq" id="WP_319693179.1">
    <property type="nucleotide sequence ID" value="NZ_JARAWN010000126.1"/>
</dbReference>
<sequence length="111" mass="12406">MFDDLPPDLGRLHTLRVWHAMWLARIDAKIAALQQREAEIERGRQRRPTVPDWFVELGIGVGRPPGAVHTGGCHAGGKRRRPVGRDEARRLLAAGMLGCTHCQPDLRLGME</sequence>
<gene>
    <name evidence="1" type="ORF">PV367_20550</name>
</gene>
<accession>A0AAJ2PRQ3</accession>
<evidence type="ECO:0000313" key="2">
    <source>
        <dbReference type="Proteomes" id="UP001273589"/>
    </source>
</evidence>
<protein>
    <submittedName>
        <fullName evidence="1">DUF6233 domain-containing protein</fullName>
    </submittedName>
</protein>
<dbReference type="AlphaFoldDB" id="A0AAJ2PRQ3"/>
<dbReference type="InterPro" id="IPR046200">
    <property type="entry name" value="DUF6233"/>
</dbReference>
<dbReference type="EMBL" id="JARAWN010000126">
    <property type="protein sequence ID" value="MDX3132129.1"/>
    <property type="molecule type" value="Genomic_DNA"/>
</dbReference>
<dbReference type="Pfam" id="PF19746">
    <property type="entry name" value="DUF6233"/>
    <property type="match status" value="1"/>
</dbReference>
<proteinExistence type="predicted"/>
<organism evidence="1 2">
    <name type="scientific">Streptomyces europaeiscabiei</name>
    <dbReference type="NCBI Taxonomy" id="146819"/>
    <lineage>
        <taxon>Bacteria</taxon>
        <taxon>Bacillati</taxon>
        <taxon>Actinomycetota</taxon>
        <taxon>Actinomycetes</taxon>
        <taxon>Kitasatosporales</taxon>
        <taxon>Streptomycetaceae</taxon>
        <taxon>Streptomyces</taxon>
    </lineage>
</organism>
<reference evidence="1" key="1">
    <citation type="journal article" date="2023" name="Microb. Genom.">
        <title>Mesoterricola silvestris gen. nov., sp. nov., Mesoterricola sediminis sp. nov., Geothrix oryzae sp. nov., Geothrix edaphica sp. nov., Geothrix rubra sp. nov., and Geothrix limicola sp. nov., six novel members of Acidobacteriota isolated from soils.</title>
        <authorList>
            <person name="Weisberg A.J."/>
            <person name="Pearce E."/>
            <person name="Kramer C.G."/>
            <person name="Chang J.H."/>
            <person name="Clarke C.R."/>
        </authorList>
    </citation>
    <scope>NUCLEOTIDE SEQUENCE</scope>
    <source>
        <strain evidence="1">ND06-05F</strain>
    </source>
</reference>